<dbReference type="AlphaFoldDB" id="A0A8H5ZN02"/>
<feature type="region of interest" description="Disordered" evidence="1">
    <location>
        <begin position="1"/>
        <end position="46"/>
    </location>
</feature>
<comment type="caution">
    <text evidence="2">The sequence shown here is derived from an EMBL/GenBank/DDBJ whole genome shotgun (WGS) entry which is preliminary data.</text>
</comment>
<evidence type="ECO:0000313" key="3">
    <source>
        <dbReference type="Proteomes" id="UP000624244"/>
    </source>
</evidence>
<reference evidence="2" key="1">
    <citation type="submission" date="2019-11" db="EMBL/GenBank/DDBJ databases">
        <title>Bipolaris sorokiniana Genome sequencing.</title>
        <authorList>
            <person name="Wang H."/>
        </authorList>
    </citation>
    <scope>NUCLEOTIDE SEQUENCE</scope>
</reference>
<name>A0A8H5ZN02_COCSA</name>
<proteinExistence type="predicted"/>
<sequence>MKTANSDTPELTSAGGGGDWNNGDDGKDNVAGVGIKLDDDGRMRMPSSDCALTTIRFVYRQEP</sequence>
<evidence type="ECO:0000313" key="2">
    <source>
        <dbReference type="EMBL" id="KAF5852222.1"/>
    </source>
</evidence>
<accession>A0A8H5ZN02</accession>
<gene>
    <name evidence="2" type="ORF">GGP41_001020</name>
</gene>
<evidence type="ECO:0000256" key="1">
    <source>
        <dbReference type="SAM" id="MobiDB-lite"/>
    </source>
</evidence>
<protein>
    <submittedName>
        <fullName evidence="2">Uncharacterized protein</fullName>
    </submittedName>
</protein>
<feature type="compositionally biased region" description="Polar residues" evidence="1">
    <location>
        <begin position="1"/>
        <end position="11"/>
    </location>
</feature>
<dbReference type="EMBL" id="WNKQ01000004">
    <property type="protein sequence ID" value="KAF5852222.1"/>
    <property type="molecule type" value="Genomic_DNA"/>
</dbReference>
<organism evidence="2 3">
    <name type="scientific">Cochliobolus sativus</name>
    <name type="common">Common root rot and spot blotch fungus</name>
    <name type="synonym">Bipolaris sorokiniana</name>
    <dbReference type="NCBI Taxonomy" id="45130"/>
    <lineage>
        <taxon>Eukaryota</taxon>
        <taxon>Fungi</taxon>
        <taxon>Dikarya</taxon>
        <taxon>Ascomycota</taxon>
        <taxon>Pezizomycotina</taxon>
        <taxon>Dothideomycetes</taxon>
        <taxon>Pleosporomycetidae</taxon>
        <taxon>Pleosporales</taxon>
        <taxon>Pleosporineae</taxon>
        <taxon>Pleosporaceae</taxon>
        <taxon>Bipolaris</taxon>
    </lineage>
</organism>
<dbReference type="Proteomes" id="UP000624244">
    <property type="component" value="Unassembled WGS sequence"/>
</dbReference>